<evidence type="ECO:0000256" key="9">
    <source>
        <dbReference type="ARBA" id="ARBA00023324"/>
    </source>
</evidence>
<evidence type="ECO:0000313" key="12">
    <source>
        <dbReference type="Proteomes" id="UP001642405"/>
    </source>
</evidence>
<keyword evidence="6" id="KW-0479">Metal-binding</keyword>
<dbReference type="Pfam" id="PF00199">
    <property type="entry name" value="Catalase"/>
    <property type="match status" value="1"/>
</dbReference>
<dbReference type="InterPro" id="IPR024712">
    <property type="entry name" value="Catalase_clade2"/>
</dbReference>
<dbReference type="InterPro" id="IPR011614">
    <property type="entry name" value="Catalase_core"/>
</dbReference>
<organism evidence="11 12">
    <name type="scientific">Sporothrix curviconia</name>
    <dbReference type="NCBI Taxonomy" id="1260050"/>
    <lineage>
        <taxon>Eukaryota</taxon>
        <taxon>Fungi</taxon>
        <taxon>Dikarya</taxon>
        <taxon>Ascomycota</taxon>
        <taxon>Pezizomycotina</taxon>
        <taxon>Sordariomycetes</taxon>
        <taxon>Sordariomycetidae</taxon>
        <taxon>Ophiostomatales</taxon>
        <taxon>Ophiostomataceae</taxon>
        <taxon>Sporothrix</taxon>
    </lineage>
</organism>
<evidence type="ECO:0000313" key="11">
    <source>
        <dbReference type="EMBL" id="CAK7212760.1"/>
    </source>
</evidence>
<dbReference type="Gene3D" id="2.40.180.10">
    <property type="entry name" value="Catalase core domain"/>
    <property type="match status" value="1"/>
</dbReference>
<keyword evidence="8" id="KW-0408">Iron</keyword>
<evidence type="ECO:0000256" key="1">
    <source>
        <dbReference type="ARBA" id="ARBA00001971"/>
    </source>
</evidence>
<dbReference type="InterPro" id="IPR020835">
    <property type="entry name" value="Catalase_sf"/>
</dbReference>
<comment type="cofactor">
    <cofactor evidence="1">
        <name>heme</name>
        <dbReference type="ChEBI" id="CHEBI:30413"/>
    </cofactor>
</comment>
<reference evidence="11 12" key="1">
    <citation type="submission" date="2024-01" db="EMBL/GenBank/DDBJ databases">
        <authorList>
            <person name="Allen C."/>
            <person name="Tagirdzhanova G."/>
        </authorList>
    </citation>
    <scope>NUCLEOTIDE SEQUENCE [LARGE SCALE GENOMIC DNA]</scope>
</reference>
<dbReference type="PANTHER" id="PTHR42821:SF1">
    <property type="entry name" value="CATALASE-B"/>
    <property type="match status" value="1"/>
</dbReference>
<evidence type="ECO:0000256" key="7">
    <source>
        <dbReference type="ARBA" id="ARBA00023002"/>
    </source>
</evidence>
<evidence type="ECO:0000256" key="2">
    <source>
        <dbReference type="ARBA" id="ARBA00005329"/>
    </source>
</evidence>
<gene>
    <name evidence="11" type="primary">cat1</name>
    <name evidence="11" type="ORF">SCUCBS95973_001572</name>
</gene>
<dbReference type="EC" id="1.11.1.6" evidence="3"/>
<keyword evidence="5" id="KW-0349">Heme</keyword>
<keyword evidence="9" id="KW-0376">Hydrogen peroxide</keyword>
<dbReference type="PANTHER" id="PTHR42821">
    <property type="entry name" value="CATALASE"/>
    <property type="match status" value="1"/>
</dbReference>
<evidence type="ECO:0000256" key="5">
    <source>
        <dbReference type="ARBA" id="ARBA00022617"/>
    </source>
</evidence>
<dbReference type="SUPFAM" id="SSF56634">
    <property type="entry name" value="Heme-dependent catalase-like"/>
    <property type="match status" value="1"/>
</dbReference>
<dbReference type="EMBL" id="CAWUHB010000005">
    <property type="protein sequence ID" value="CAK7212760.1"/>
    <property type="molecule type" value="Genomic_DNA"/>
</dbReference>
<keyword evidence="4 11" id="KW-0575">Peroxidase</keyword>
<proteinExistence type="inferred from homology"/>
<evidence type="ECO:0000256" key="3">
    <source>
        <dbReference type="ARBA" id="ARBA00012314"/>
    </source>
</evidence>
<feature type="domain" description="Catalase core" evidence="10">
    <location>
        <begin position="40"/>
        <end position="111"/>
    </location>
</feature>
<accession>A0ABP0AZP6</accession>
<protein>
    <recommendedName>
        <fullName evidence="3">catalase</fullName>
        <ecNumber evidence="3">1.11.1.6</ecNumber>
    </recommendedName>
</protein>
<keyword evidence="7 11" id="KW-0560">Oxidoreductase</keyword>
<evidence type="ECO:0000256" key="4">
    <source>
        <dbReference type="ARBA" id="ARBA00022559"/>
    </source>
</evidence>
<comment type="caution">
    <text evidence="11">The sequence shown here is derived from an EMBL/GenBank/DDBJ whole genome shotgun (WGS) entry which is preliminary data.</text>
</comment>
<dbReference type="GO" id="GO:0004096">
    <property type="term" value="F:catalase activity"/>
    <property type="evidence" value="ECO:0007669"/>
    <property type="project" value="UniProtKB-EC"/>
</dbReference>
<dbReference type="Proteomes" id="UP001642405">
    <property type="component" value="Unassembled WGS sequence"/>
</dbReference>
<evidence type="ECO:0000256" key="8">
    <source>
        <dbReference type="ARBA" id="ARBA00023004"/>
    </source>
</evidence>
<evidence type="ECO:0000259" key="10">
    <source>
        <dbReference type="Pfam" id="PF00199"/>
    </source>
</evidence>
<name>A0ABP0AZP6_9PEZI</name>
<comment type="similarity">
    <text evidence="2">Belongs to the catalase family.</text>
</comment>
<keyword evidence="12" id="KW-1185">Reference proteome</keyword>
<evidence type="ECO:0000256" key="6">
    <source>
        <dbReference type="ARBA" id="ARBA00022723"/>
    </source>
</evidence>
<sequence length="124" mass="14012">MTCRTSKPASDSGACRASNDVRLRVVHERLNHIGPGLLREKAEPHNEVSQAQTAHSDFWDFMLIPRGHTHMSMWAVSDRAIPRTYRIMQGFGINAFTLINTAGERCFAKFPPELGLYSLVWDGR</sequence>